<dbReference type="CDD" id="cd04453">
    <property type="entry name" value="S1_RNase_E"/>
    <property type="match status" value="1"/>
</dbReference>
<dbReference type="SUPFAM" id="SSF50249">
    <property type="entry name" value="Nucleic acid-binding proteins"/>
    <property type="match status" value="1"/>
</dbReference>
<name>A0ABS5T221_9GAMM</name>
<proteinExistence type="inferred from homology"/>
<feature type="domain" description="S1 motif" evidence="16">
    <location>
        <begin position="39"/>
        <end position="128"/>
    </location>
</feature>
<organism evidence="17 18">
    <name type="scientific">Rosenbergiella australiborealis</name>
    <dbReference type="NCBI Taxonomy" id="1544696"/>
    <lineage>
        <taxon>Bacteria</taxon>
        <taxon>Pseudomonadati</taxon>
        <taxon>Pseudomonadota</taxon>
        <taxon>Gammaproteobacteria</taxon>
        <taxon>Enterobacterales</taxon>
        <taxon>Erwiniaceae</taxon>
        <taxon>Rosenbergiella</taxon>
    </lineage>
</organism>
<evidence type="ECO:0000256" key="13">
    <source>
        <dbReference type="ARBA" id="ARBA00022801"/>
    </source>
</evidence>
<keyword evidence="15" id="KW-0694">RNA-binding</keyword>
<accession>A0ABS5T221</accession>
<dbReference type="InterPro" id="IPR012340">
    <property type="entry name" value="NA-bd_OB-fold"/>
</dbReference>
<dbReference type="InterPro" id="IPR004659">
    <property type="entry name" value="RNase_E/G"/>
</dbReference>
<evidence type="ECO:0000256" key="1">
    <source>
        <dbReference type="ARBA" id="ARBA00001946"/>
    </source>
</evidence>
<keyword evidence="14" id="KW-0460">Magnesium</keyword>
<evidence type="ECO:0000313" key="18">
    <source>
        <dbReference type="Proteomes" id="UP000786875"/>
    </source>
</evidence>
<evidence type="ECO:0000256" key="10">
    <source>
        <dbReference type="ARBA" id="ARBA00022723"/>
    </source>
</evidence>
<dbReference type="GO" id="GO:0016787">
    <property type="term" value="F:hydrolase activity"/>
    <property type="evidence" value="ECO:0007669"/>
    <property type="project" value="UniProtKB-KW"/>
</dbReference>
<evidence type="ECO:0000256" key="15">
    <source>
        <dbReference type="ARBA" id="ARBA00022884"/>
    </source>
</evidence>
<evidence type="ECO:0000256" key="5">
    <source>
        <dbReference type="ARBA" id="ARBA00022490"/>
    </source>
</evidence>
<dbReference type="Gene3D" id="3.40.1260.20">
    <property type="entry name" value="Ribonuclease E, catalytic domain"/>
    <property type="match status" value="1"/>
</dbReference>
<gene>
    <name evidence="17" type="primary">rng</name>
    <name evidence="17" type="ORF">HGT73_00090</name>
</gene>
<evidence type="ECO:0000256" key="9">
    <source>
        <dbReference type="ARBA" id="ARBA00022722"/>
    </source>
</evidence>
<keyword evidence="8" id="KW-0819">tRNA processing</keyword>
<dbReference type="Pfam" id="PF00575">
    <property type="entry name" value="S1"/>
    <property type="match status" value="1"/>
</dbReference>
<keyword evidence="13 17" id="KW-0378">Hydrolase</keyword>
<evidence type="ECO:0000256" key="12">
    <source>
        <dbReference type="ARBA" id="ARBA00022759"/>
    </source>
</evidence>
<dbReference type="Gene3D" id="2.40.50.140">
    <property type="entry name" value="Nucleic acid-binding proteins"/>
    <property type="match status" value="1"/>
</dbReference>
<dbReference type="Proteomes" id="UP000786875">
    <property type="component" value="Unassembled WGS sequence"/>
</dbReference>
<reference evidence="17 18" key="1">
    <citation type="submission" date="2020-04" db="EMBL/GenBank/DDBJ databases">
        <title>Genome sequencing of Rosenbergiella species.</title>
        <authorList>
            <person name="Alvarez-Perez S."/>
            <person name="Lievens B."/>
        </authorList>
    </citation>
    <scope>NUCLEOTIDE SEQUENCE [LARGE SCALE GENOMIC DNA]</scope>
    <source>
        <strain evidence="17 18">CdVSA20.1</strain>
    </source>
</reference>
<dbReference type="Pfam" id="PF20833">
    <property type="entry name" value="RNase_E_G_Thio"/>
    <property type="match status" value="1"/>
</dbReference>
<comment type="cofactor">
    <cofactor evidence="1">
        <name>Mg(2+)</name>
        <dbReference type="ChEBI" id="CHEBI:18420"/>
    </cofactor>
</comment>
<keyword evidence="5" id="KW-0963">Cytoplasm</keyword>
<keyword evidence="9" id="KW-0540">Nuclease</keyword>
<evidence type="ECO:0000256" key="7">
    <source>
        <dbReference type="ARBA" id="ARBA00022555"/>
    </source>
</evidence>
<comment type="similarity">
    <text evidence="3">Belongs to the RNase E/G family. RNase G subfamily.</text>
</comment>
<keyword evidence="11" id="KW-0699">rRNA-binding</keyword>
<evidence type="ECO:0000259" key="16">
    <source>
        <dbReference type="PROSITE" id="PS50126"/>
    </source>
</evidence>
<sequence>MTAELLINVTPSETRVAYLDNGILQEIHIEREAKRGLVGNIYKGRVSRVLPGMQAAFIDIGLDKSAFLHASDIVPHTECVAGEEQKKFHVKNISELVRPGQDLMVQVVKDPLGTKGARLTTDITLPSRYLVFMPGASHVGVSQRIESEAERTRLKKVVNQYCDDQGGFIIRTAAEGISDTELARDAAFLKRLWAKVCKRKKRHQTRIKLYGEIALAARVLRDFVEAPLDHIRVDSVSTYESLLEFTAEYVPELTEKLEHYSGKQPIFDLYDVENEIQRAMDRKVALKSGGYLIIDQTEAMTTVDINTGAFVGHRNLEETIFNTNIEATQVIARQLRLRNLGGIIIIDFIDMNNEEHRRRVLHTLESAMSKDRVKCSINGFSSLGLVEMTRKRTRESLEHILCGKCPTCLGRGTVKTPDTVCYEIMREIVRVHHSYDSDSYLVYASPKVCEALKNEEAHALAEVEIFLGKSVKVQVEPLYTQEQFDVVLM</sequence>
<comment type="caution">
    <text evidence="17">The sequence shown here is derived from an EMBL/GenBank/DDBJ whole genome shotgun (WGS) entry which is preliminary data.</text>
</comment>
<dbReference type="SMART" id="SM00316">
    <property type="entry name" value="S1"/>
    <property type="match status" value="1"/>
</dbReference>
<dbReference type="PROSITE" id="PS50126">
    <property type="entry name" value="S1"/>
    <property type="match status" value="1"/>
</dbReference>
<keyword evidence="7" id="KW-0820">tRNA-binding</keyword>
<keyword evidence="10" id="KW-0479">Metal-binding</keyword>
<evidence type="ECO:0000313" key="17">
    <source>
        <dbReference type="EMBL" id="MBT0725808.1"/>
    </source>
</evidence>
<dbReference type="NCBIfam" id="TIGR00757">
    <property type="entry name" value="RNaseEG"/>
    <property type="match status" value="1"/>
</dbReference>
<evidence type="ECO:0000256" key="3">
    <source>
        <dbReference type="ARBA" id="ARBA00005663"/>
    </source>
</evidence>
<dbReference type="NCBIfam" id="NF008689">
    <property type="entry name" value="PRK11712.1"/>
    <property type="match status" value="1"/>
</dbReference>
<evidence type="ECO:0000256" key="8">
    <source>
        <dbReference type="ARBA" id="ARBA00022694"/>
    </source>
</evidence>
<evidence type="ECO:0000256" key="4">
    <source>
        <dbReference type="ARBA" id="ARBA00017719"/>
    </source>
</evidence>
<dbReference type="InterPro" id="IPR003029">
    <property type="entry name" value="S1_domain"/>
</dbReference>
<keyword evidence="18" id="KW-1185">Reference proteome</keyword>
<evidence type="ECO:0000256" key="6">
    <source>
        <dbReference type="ARBA" id="ARBA00022552"/>
    </source>
</evidence>
<evidence type="ECO:0000256" key="14">
    <source>
        <dbReference type="ARBA" id="ARBA00022842"/>
    </source>
</evidence>
<keyword evidence="6" id="KW-0698">rRNA processing</keyword>
<comment type="subcellular location">
    <subcellularLocation>
        <location evidence="2">Cytoplasm</location>
    </subcellularLocation>
</comment>
<dbReference type="InterPro" id="IPR019307">
    <property type="entry name" value="RNA-bd_AU-1/RNase_E/G"/>
</dbReference>
<keyword evidence="12" id="KW-0255">Endonuclease</keyword>
<evidence type="ECO:0000256" key="2">
    <source>
        <dbReference type="ARBA" id="ARBA00004496"/>
    </source>
</evidence>
<dbReference type="InterPro" id="IPR048583">
    <property type="entry name" value="RNase_E_G_thioredoxin-like"/>
</dbReference>
<dbReference type="Pfam" id="PF10150">
    <property type="entry name" value="RNase_E_G"/>
    <property type="match status" value="1"/>
</dbReference>
<dbReference type="PANTHER" id="PTHR30001:SF0">
    <property type="entry name" value="RIBONUCLEASE G"/>
    <property type="match status" value="1"/>
</dbReference>
<evidence type="ECO:0000256" key="11">
    <source>
        <dbReference type="ARBA" id="ARBA00022730"/>
    </source>
</evidence>
<dbReference type="EMBL" id="JABBFO010000001">
    <property type="protein sequence ID" value="MBT0725808.1"/>
    <property type="molecule type" value="Genomic_DNA"/>
</dbReference>
<dbReference type="PANTHER" id="PTHR30001">
    <property type="entry name" value="RIBONUCLEASE"/>
    <property type="match status" value="1"/>
</dbReference>
<protein>
    <recommendedName>
        <fullName evidence="4">Ribonuclease G</fullName>
    </recommendedName>
</protein>
<dbReference type="RefSeq" id="WP_214211541.1">
    <property type="nucleotide sequence ID" value="NZ_JABBFO010000001.1"/>
</dbReference>